<dbReference type="SUPFAM" id="SSF52151">
    <property type="entry name" value="FabD/lysophospholipase-like"/>
    <property type="match status" value="1"/>
</dbReference>
<evidence type="ECO:0000313" key="6">
    <source>
        <dbReference type="EMBL" id="KAK5140724.1"/>
    </source>
</evidence>
<feature type="domain" description="PNPLA" evidence="5">
    <location>
        <begin position="1"/>
        <end position="215"/>
    </location>
</feature>
<dbReference type="PANTHER" id="PTHR24185">
    <property type="entry name" value="CALCIUM-INDEPENDENT PHOSPHOLIPASE A2-GAMMA"/>
    <property type="match status" value="1"/>
</dbReference>
<dbReference type="Gene3D" id="3.40.1090.10">
    <property type="entry name" value="Cytosolic phospholipase A2 catalytic domain"/>
    <property type="match status" value="1"/>
</dbReference>
<feature type="active site" description="Proton acceptor" evidence="4">
    <location>
        <position position="202"/>
    </location>
</feature>
<organism evidence="6 7">
    <name type="scientific">Rachicladosporium monterosium</name>
    <dbReference type="NCBI Taxonomy" id="1507873"/>
    <lineage>
        <taxon>Eukaryota</taxon>
        <taxon>Fungi</taxon>
        <taxon>Dikarya</taxon>
        <taxon>Ascomycota</taxon>
        <taxon>Pezizomycotina</taxon>
        <taxon>Dothideomycetes</taxon>
        <taxon>Dothideomycetidae</taxon>
        <taxon>Cladosporiales</taxon>
        <taxon>Cladosporiaceae</taxon>
        <taxon>Rachicladosporium</taxon>
    </lineage>
</organism>
<dbReference type="Proteomes" id="UP001308179">
    <property type="component" value="Unassembled WGS sequence"/>
</dbReference>
<keyword evidence="7" id="KW-1185">Reference proteome</keyword>
<sequence length="467" mass="51559">MGRACRLQNFIDIAFGTSAGGLIILELFAKQSSLTSCSDTFSKFAARTFSEPSKGTAAVASSIRSWVRLLLNDGLYSDNAIDSSLREDFGTLERLFDFRTNATSLPKIAVTATTTGNGSTILLSNYNEFWTSAPPGAKRAATTYRHVRPKDPEDEPLLWKAARATSAAPPCVSPASLSRASQTDGSRFFSAASVTNLVAYQDGGLGNPNPTDIAIEEAARMWRSEVPNDVILSLGTGFLPPAMTPKSSSFRESLRNGAAMRVWRWSKSRLQNVLDAEEIHRHLLGCLDPQSQAGYYRLNLELPDTLPRLDDAQCMDDLRTRVNKSRDEKLLTNIKLSLAASSFFVELDDPPKYGHGGHYICQGTIRVRGAFLQTCALLRGIDHGPVEFLKDGEELAKIHLEEGICLNCRRFNLPVKFLVRHLEQEKVTISIRLENNLVSCISSFPQSMDWFTLQQSRSGRLLADAEC</sequence>
<keyword evidence="2 4" id="KW-0442">Lipid degradation</keyword>
<protein>
    <recommendedName>
        <fullName evidence="5">PNPLA domain-containing protein</fullName>
    </recommendedName>
</protein>
<evidence type="ECO:0000313" key="7">
    <source>
        <dbReference type="Proteomes" id="UP001308179"/>
    </source>
</evidence>
<dbReference type="EMBL" id="JAVRRR010000733">
    <property type="protein sequence ID" value="KAK5140724.1"/>
    <property type="molecule type" value="Genomic_DNA"/>
</dbReference>
<keyword evidence="1 4" id="KW-0378">Hydrolase</keyword>
<dbReference type="PANTHER" id="PTHR24185:SF1">
    <property type="entry name" value="CALCIUM-INDEPENDENT PHOSPHOLIPASE A2-GAMMA"/>
    <property type="match status" value="1"/>
</dbReference>
<feature type="active site" description="Nucleophile" evidence="4">
    <location>
        <position position="18"/>
    </location>
</feature>
<evidence type="ECO:0000256" key="2">
    <source>
        <dbReference type="ARBA" id="ARBA00022963"/>
    </source>
</evidence>
<proteinExistence type="predicted"/>
<evidence type="ECO:0000259" key="5">
    <source>
        <dbReference type="PROSITE" id="PS51635"/>
    </source>
</evidence>
<accession>A0ABR0KYK1</accession>
<reference evidence="6 7" key="1">
    <citation type="submission" date="2023-08" db="EMBL/GenBank/DDBJ databases">
        <title>Black Yeasts Isolated from many extreme environments.</title>
        <authorList>
            <person name="Coleine C."/>
            <person name="Stajich J.E."/>
            <person name="Selbmann L."/>
        </authorList>
    </citation>
    <scope>NUCLEOTIDE SEQUENCE [LARGE SCALE GENOMIC DNA]</scope>
    <source>
        <strain evidence="6 7">CCFEE 5386</strain>
    </source>
</reference>
<comment type="caution">
    <text evidence="4">Lacks conserved residue(s) required for the propagation of feature annotation.</text>
</comment>
<evidence type="ECO:0000256" key="3">
    <source>
        <dbReference type="ARBA" id="ARBA00023098"/>
    </source>
</evidence>
<dbReference type="InterPro" id="IPR016035">
    <property type="entry name" value="Acyl_Trfase/lysoPLipase"/>
</dbReference>
<feature type="short sequence motif" description="GXSXG" evidence="4">
    <location>
        <begin position="16"/>
        <end position="20"/>
    </location>
</feature>
<feature type="short sequence motif" description="DGA/G" evidence="4">
    <location>
        <begin position="202"/>
        <end position="204"/>
    </location>
</feature>
<evidence type="ECO:0000256" key="1">
    <source>
        <dbReference type="ARBA" id="ARBA00022801"/>
    </source>
</evidence>
<name>A0ABR0KYK1_9PEZI</name>
<comment type="caution">
    <text evidence="6">The sequence shown here is derived from an EMBL/GenBank/DDBJ whole genome shotgun (WGS) entry which is preliminary data.</text>
</comment>
<evidence type="ECO:0000256" key="4">
    <source>
        <dbReference type="PROSITE-ProRule" id="PRU01161"/>
    </source>
</evidence>
<keyword evidence="3 4" id="KW-0443">Lipid metabolism</keyword>
<gene>
    <name evidence="6" type="ORF">LTR32_006550</name>
</gene>
<dbReference type="PROSITE" id="PS51635">
    <property type="entry name" value="PNPLA"/>
    <property type="match status" value="1"/>
</dbReference>
<dbReference type="CDD" id="cd07199">
    <property type="entry name" value="Pat17_PNPLA8_PNPLA9_like"/>
    <property type="match status" value="1"/>
</dbReference>
<dbReference type="InterPro" id="IPR002641">
    <property type="entry name" value="PNPLA_dom"/>
</dbReference>
<dbReference type="Pfam" id="PF01734">
    <property type="entry name" value="Patatin"/>
    <property type="match status" value="1"/>
</dbReference>